<feature type="compositionally biased region" description="Polar residues" evidence="1">
    <location>
        <begin position="332"/>
        <end position="345"/>
    </location>
</feature>
<dbReference type="SUPFAM" id="SSF48173">
    <property type="entry name" value="Cryptochrome/photolyase FAD-binding domain"/>
    <property type="match status" value="1"/>
</dbReference>
<accession>A0A4S4E0L1</accession>
<reference evidence="2 3" key="1">
    <citation type="journal article" date="2018" name="Proc. Natl. Acad. Sci. U.S.A.">
        <title>Draft genome sequence of Camellia sinensis var. sinensis provides insights into the evolution of the tea genome and tea quality.</title>
        <authorList>
            <person name="Wei C."/>
            <person name="Yang H."/>
            <person name="Wang S."/>
            <person name="Zhao J."/>
            <person name="Liu C."/>
            <person name="Gao L."/>
            <person name="Xia E."/>
            <person name="Lu Y."/>
            <person name="Tai Y."/>
            <person name="She G."/>
            <person name="Sun J."/>
            <person name="Cao H."/>
            <person name="Tong W."/>
            <person name="Gao Q."/>
            <person name="Li Y."/>
            <person name="Deng W."/>
            <person name="Jiang X."/>
            <person name="Wang W."/>
            <person name="Chen Q."/>
            <person name="Zhang S."/>
            <person name="Li H."/>
            <person name="Wu J."/>
            <person name="Wang P."/>
            <person name="Li P."/>
            <person name="Shi C."/>
            <person name="Zheng F."/>
            <person name="Jian J."/>
            <person name="Huang B."/>
            <person name="Shan D."/>
            <person name="Shi M."/>
            <person name="Fang C."/>
            <person name="Yue Y."/>
            <person name="Li F."/>
            <person name="Li D."/>
            <person name="Wei S."/>
            <person name="Han B."/>
            <person name="Jiang C."/>
            <person name="Yin Y."/>
            <person name="Xia T."/>
            <person name="Zhang Z."/>
            <person name="Bennetzen J.L."/>
            <person name="Zhao S."/>
            <person name="Wan X."/>
        </authorList>
    </citation>
    <scope>NUCLEOTIDE SEQUENCE [LARGE SCALE GENOMIC DNA]</scope>
    <source>
        <strain evidence="3">cv. Shuchazao</strain>
        <tissue evidence="2">Leaf</tissue>
    </source>
</reference>
<organism evidence="2 3">
    <name type="scientific">Camellia sinensis var. sinensis</name>
    <name type="common">China tea</name>
    <dbReference type="NCBI Taxonomy" id="542762"/>
    <lineage>
        <taxon>Eukaryota</taxon>
        <taxon>Viridiplantae</taxon>
        <taxon>Streptophyta</taxon>
        <taxon>Embryophyta</taxon>
        <taxon>Tracheophyta</taxon>
        <taxon>Spermatophyta</taxon>
        <taxon>Magnoliopsida</taxon>
        <taxon>eudicotyledons</taxon>
        <taxon>Gunneridae</taxon>
        <taxon>Pentapetalae</taxon>
        <taxon>asterids</taxon>
        <taxon>Ericales</taxon>
        <taxon>Theaceae</taxon>
        <taxon>Camellia</taxon>
    </lineage>
</organism>
<evidence type="ECO:0000313" key="2">
    <source>
        <dbReference type="EMBL" id="THG08884.1"/>
    </source>
</evidence>
<protein>
    <submittedName>
        <fullName evidence="2">Uncharacterized protein</fullName>
    </submittedName>
</protein>
<sequence length="369" mass="40747">MGSVSLPIGAGTTRFKRATLCSCACVVDVGNGVQLLHRLFGSCRYGIVMTATAINTADKTVNLNHTAKVAVTGGGNRQNRYALTYDPEGKYVAYWLPELQALPKEKRNFPGHLYIKQIVPLKYGNSHRNRNSDSEGKGKHMKGYKRTSFFPSVVVRDLVCDLKQPTYSLSSDLISQGDGVVLKFALRTESDSIMTNFFPPMKILLFYGCHCPIFHYPIAEPLLSLLDTLHDNKQTNSKLVRTLENHLGFLLSSKSTNRRLTKQEKGIGLATPQESSLPQIKVKCVSDFTEDDLFSPQELVMTSHVTLVVNPNNLFEMEEVCTTGGHIGNCSPSNQNGDKGINTSHGGCGWSRSDTKGKLNPILRRNSPH</sequence>
<feature type="region of interest" description="Disordered" evidence="1">
    <location>
        <begin position="332"/>
        <end position="369"/>
    </location>
</feature>
<evidence type="ECO:0000313" key="3">
    <source>
        <dbReference type="Proteomes" id="UP000306102"/>
    </source>
</evidence>
<dbReference type="Proteomes" id="UP000306102">
    <property type="component" value="Unassembled WGS sequence"/>
</dbReference>
<name>A0A4S4E0L1_CAMSN</name>
<dbReference type="Gene3D" id="1.10.579.10">
    <property type="entry name" value="DNA Cyclobutane Dipyrimidine Photolyase, subunit A, domain 3"/>
    <property type="match status" value="1"/>
</dbReference>
<comment type="caution">
    <text evidence="2">The sequence shown here is derived from an EMBL/GenBank/DDBJ whole genome shotgun (WGS) entry which is preliminary data.</text>
</comment>
<keyword evidence="3" id="KW-1185">Reference proteome</keyword>
<dbReference type="InterPro" id="IPR036134">
    <property type="entry name" value="Crypto/Photolyase_FAD-like_sf"/>
</dbReference>
<evidence type="ECO:0000256" key="1">
    <source>
        <dbReference type="SAM" id="MobiDB-lite"/>
    </source>
</evidence>
<dbReference type="STRING" id="542762.A0A4S4E0L1"/>
<gene>
    <name evidence="2" type="ORF">TEA_021716</name>
</gene>
<dbReference type="EMBL" id="SDRB02008978">
    <property type="protein sequence ID" value="THG08884.1"/>
    <property type="molecule type" value="Genomic_DNA"/>
</dbReference>
<proteinExistence type="predicted"/>
<dbReference type="AlphaFoldDB" id="A0A4S4E0L1"/>